<gene>
    <name evidence="2" type="ORF">ERS852407_04513</name>
</gene>
<feature type="domain" description="Peptidase C14 caspase" evidence="1">
    <location>
        <begin position="2"/>
        <end position="209"/>
    </location>
</feature>
<evidence type="ECO:0000313" key="2">
    <source>
        <dbReference type="EMBL" id="CUO95492.1"/>
    </source>
</evidence>
<proteinExistence type="predicted"/>
<evidence type="ECO:0000313" key="3">
    <source>
        <dbReference type="Proteomes" id="UP000095651"/>
    </source>
</evidence>
<dbReference type="InterPro" id="IPR029030">
    <property type="entry name" value="Caspase-like_dom_sf"/>
</dbReference>
<name>A0A174J711_9FIRM</name>
<dbReference type="SUPFAM" id="SSF52129">
    <property type="entry name" value="Caspase-like"/>
    <property type="match status" value="1"/>
</dbReference>
<dbReference type="Proteomes" id="UP000095651">
    <property type="component" value="Unassembled WGS sequence"/>
</dbReference>
<dbReference type="InterPro" id="IPR052039">
    <property type="entry name" value="Caspase-related_regulators"/>
</dbReference>
<reference evidence="2 3" key="1">
    <citation type="submission" date="2015-09" db="EMBL/GenBank/DDBJ databases">
        <authorList>
            <consortium name="Pathogen Informatics"/>
        </authorList>
    </citation>
    <scope>NUCLEOTIDE SEQUENCE [LARGE SCALE GENOMIC DNA]</scope>
    <source>
        <strain evidence="2 3">2789STDY5608850</strain>
    </source>
</reference>
<dbReference type="AlphaFoldDB" id="A0A174J711"/>
<evidence type="ECO:0000259" key="1">
    <source>
        <dbReference type="Pfam" id="PF00656"/>
    </source>
</evidence>
<dbReference type="Gene3D" id="3.40.50.1460">
    <property type="match status" value="1"/>
</dbReference>
<dbReference type="GO" id="GO:0004197">
    <property type="term" value="F:cysteine-type endopeptidase activity"/>
    <property type="evidence" value="ECO:0007669"/>
    <property type="project" value="InterPro"/>
</dbReference>
<accession>A0A174J711</accession>
<dbReference type="Pfam" id="PF00656">
    <property type="entry name" value="Peptidase_C14"/>
    <property type="match status" value="1"/>
</dbReference>
<dbReference type="GO" id="GO:0006508">
    <property type="term" value="P:proteolysis"/>
    <property type="evidence" value="ECO:0007669"/>
    <property type="project" value="InterPro"/>
</dbReference>
<organism evidence="2 3">
    <name type="scientific">Hungatella hathewayi</name>
    <dbReference type="NCBI Taxonomy" id="154046"/>
    <lineage>
        <taxon>Bacteria</taxon>
        <taxon>Bacillati</taxon>
        <taxon>Bacillota</taxon>
        <taxon>Clostridia</taxon>
        <taxon>Lachnospirales</taxon>
        <taxon>Lachnospiraceae</taxon>
        <taxon>Hungatella</taxon>
    </lineage>
</organism>
<dbReference type="RefSeq" id="WP_055658565.1">
    <property type="nucleotide sequence ID" value="NZ_CABIXC010000015.1"/>
</dbReference>
<sequence>MKKALVVGIDNYPTCPLGGCVNDALAISELLETNGNGSPNFDVRTIPDIPTKSDLLDSIEELFAGDADIALFYFSGHGTDVGGGYLVTPDFHGRDYGVTMMEVLSIANRSTCKNKVIILDCCYSGKFGENAVSDTKDSVLGEGVTIMTASSRNQVSIENSLTGHGVFTELLVQGLKGSAADIGGNITPASLYSFVDQSLGAWEQRPIFKTNISRFLPIRTIEAKVSKTILRKLSNYFPNPTDEFNLDPSYEFTNTPDCEHTIIEPYADESNVQKFKELQLYESVGLIEPVGTEHMYFAAMENKSCKLTALGLHYWRLAKDKRF</sequence>
<dbReference type="PANTHER" id="PTHR22576">
    <property type="entry name" value="MUCOSA ASSOCIATED LYMPHOID TISSUE LYMPHOMA TRANSLOCATION PROTEIN 1/PARACASPASE"/>
    <property type="match status" value="1"/>
</dbReference>
<protein>
    <submittedName>
        <fullName evidence="2">Peptidase C14 caspase catalytic subunit p20</fullName>
    </submittedName>
</protein>
<dbReference type="PANTHER" id="PTHR22576:SF37">
    <property type="entry name" value="MUCOSA-ASSOCIATED LYMPHOID TISSUE LYMPHOMA TRANSLOCATION PROTEIN 1"/>
    <property type="match status" value="1"/>
</dbReference>
<dbReference type="InterPro" id="IPR011600">
    <property type="entry name" value="Pept_C14_caspase"/>
</dbReference>
<dbReference type="EMBL" id="CYZE01000015">
    <property type="protein sequence ID" value="CUO95492.1"/>
    <property type="molecule type" value="Genomic_DNA"/>
</dbReference>